<dbReference type="InterPro" id="IPR024370">
    <property type="entry name" value="PBP_domain"/>
</dbReference>
<evidence type="ECO:0000313" key="8">
    <source>
        <dbReference type="Proteomes" id="UP001597479"/>
    </source>
</evidence>
<dbReference type="Pfam" id="PF12849">
    <property type="entry name" value="PBP_like_2"/>
    <property type="match status" value="1"/>
</dbReference>
<dbReference type="SUPFAM" id="SSF53850">
    <property type="entry name" value="Periplasmic binding protein-like II"/>
    <property type="match status" value="1"/>
</dbReference>
<dbReference type="EMBL" id="JBHUOG010000001">
    <property type="protein sequence ID" value="MFD2793590.1"/>
    <property type="molecule type" value="Genomic_DNA"/>
</dbReference>
<dbReference type="PANTHER" id="PTHR42996:SF1">
    <property type="entry name" value="PHOSPHATE-BINDING PROTEIN PSTS"/>
    <property type="match status" value="1"/>
</dbReference>
<evidence type="ECO:0000256" key="3">
    <source>
        <dbReference type="ARBA" id="ARBA00022592"/>
    </source>
</evidence>
<evidence type="ECO:0000256" key="5">
    <source>
        <dbReference type="SAM" id="MobiDB-lite"/>
    </source>
</evidence>
<protein>
    <recommendedName>
        <fullName evidence="4">Phosphate-binding protein</fullName>
    </recommendedName>
</protein>
<evidence type="ECO:0000259" key="6">
    <source>
        <dbReference type="Pfam" id="PF12849"/>
    </source>
</evidence>
<gene>
    <name evidence="7" type="primary">pstS</name>
    <name evidence="7" type="ORF">ACFS27_08515</name>
</gene>
<keyword evidence="8" id="KW-1185">Reference proteome</keyword>
<dbReference type="InterPro" id="IPR005673">
    <property type="entry name" value="ABC_phos-bd_PstS"/>
</dbReference>
<dbReference type="RefSeq" id="WP_377181910.1">
    <property type="nucleotide sequence ID" value="NZ_JBHUOG010000001.1"/>
</dbReference>
<evidence type="ECO:0000313" key="7">
    <source>
        <dbReference type="EMBL" id="MFD2793590.1"/>
    </source>
</evidence>
<dbReference type="PANTHER" id="PTHR42996">
    <property type="entry name" value="PHOSPHATE-BINDING PROTEIN PSTS"/>
    <property type="match status" value="1"/>
</dbReference>
<comment type="caution">
    <text evidence="7">The sequence shown here is derived from an EMBL/GenBank/DDBJ whole genome shotgun (WGS) entry which is preliminary data.</text>
</comment>
<dbReference type="Gene3D" id="3.40.190.10">
    <property type="entry name" value="Periplasmic binding protein-like II"/>
    <property type="match status" value="2"/>
</dbReference>
<comment type="similarity">
    <text evidence="1 4">Belongs to the PstS family.</text>
</comment>
<dbReference type="PIRSF" id="PIRSF002756">
    <property type="entry name" value="PstS"/>
    <property type="match status" value="1"/>
</dbReference>
<evidence type="ECO:0000256" key="1">
    <source>
        <dbReference type="ARBA" id="ARBA00008725"/>
    </source>
</evidence>
<accession>A0ABW5VQQ5</accession>
<proteinExistence type="inferred from homology"/>
<dbReference type="Proteomes" id="UP001597479">
    <property type="component" value="Unassembled WGS sequence"/>
</dbReference>
<dbReference type="NCBIfam" id="TIGR00975">
    <property type="entry name" value="3a0107s03"/>
    <property type="match status" value="1"/>
</dbReference>
<sequence>MSTSLYTRLVSAATAGALVLPLAGCGGVALPGLGAGEEPSVDPEAFVVGSFRGAGASSQESAMKAWISGFQEQHPDAVIEYDAVGSGDGRENFLAGKSAFGASDVALSDEEMAQSGPACDGGNAIDLPVYISPIAVAFNLEGVDRLNLSSDLIARIFTGKITRWDDPAIVAANPEAKLPGLTITPVHRSDDSGTTENFGDYLHATAPDSWPHEPDGLWPLPEGFAADGTSGVTDTVRSTPGGITYADASATADLGRVAIKVGEEYVPYSAEAAAAVVDVSPRIENRYEHDLAFVLDRKIDKPFAYPMVLVSYLVVCSRYEDRAKGKFVKEFVEYVASAEGQERAATAAGSAVISPDLQAWISDAAEAIYLTQERPDGQVDGQADDQAVGQAQDDPRGAA</sequence>
<evidence type="ECO:0000256" key="2">
    <source>
        <dbReference type="ARBA" id="ARBA00022448"/>
    </source>
</evidence>
<keyword evidence="3 4" id="KW-0592">Phosphate transport</keyword>
<evidence type="ECO:0000256" key="4">
    <source>
        <dbReference type="PIRNR" id="PIRNR002756"/>
    </source>
</evidence>
<reference evidence="8" key="1">
    <citation type="journal article" date="2019" name="Int. J. Syst. Evol. Microbiol.">
        <title>The Global Catalogue of Microorganisms (GCM) 10K type strain sequencing project: providing services to taxonomists for standard genome sequencing and annotation.</title>
        <authorList>
            <consortium name="The Broad Institute Genomics Platform"/>
            <consortium name="The Broad Institute Genome Sequencing Center for Infectious Disease"/>
            <person name="Wu L."/>
            <person name="Ma J."/>
        </authorList>
    </citation>
    <scope>NUCLEOTIDE SEQUENCE [LARGE SCALE GENOMIC DNA]</scope>
    <source>
        <strain evidence="8">CCM 7044</strain>
    </source>
</reference>
<feature type="compositionally biased region" description="Low complexity" evidence="5">
    <location>
        <begin position="378"/>
        <end position="392"/>
    </location>
</feature>
<organism evidence="7 8">
    <name type="scientific">Promicromonospora vindobonensis</name>
    <dbReference type="NCBI Taxonomy" id="195748"/>
    <lineage>
        <taxon>Bacteria</taxon>
        <taxon>Bacillati</taxon>
        <taxon>Actinomycetota</taxon>
        <taxon>Actinomycetes</taxon>
        <taxon>Micrococcales</taxon>
        <taxon>Promicromonosporaceae</taxon>
        <taxon>Promicromonospora</taxon>
    </lineage>
</organism>
<dbReference type="CDD" id="cd13565">
    <property type="entry name" value="PBP2_PstS"/>
    <property type="match status" value="1"/>
</dbReference>
<feature type="region of interest" description="Disordered" evidence="5">
    <location>
        <begin position="373"/>
        <end position="399"/>
    </location>
</feature>
<keyword evidence="2 4" id="KW-0813">Transport</keyword>
<name>A0ABW5VQQ5_9MICO</name>
<dbReference type="InterPro" id="IPR050962">
    <property type="entry name" value="Phosphate-bind_PstS"/>
</dbReference>
<feature type="domain" description="PBP" evidence="6">
    <location>
        <begin position="41"/>
        <end position="339"/>
    </location>
</feature>